<protein>
    <submittedName>
        <fullName evidence="5">TetR family transcriptional regulator</fullName>
    </submittedName>
</protein>
<proteinExistence type="predicted"/>
<keyword evidence="6" id="KW-1185">Reference proteome</keyword>
<dbReference type="EMBL" id="VIWU01000001">
    <property type="protein sequence ID" value="TWF78554.1"/>
    <property type="molecule type" value="Genomic_DNA"/>
</dbReference>
<keyword evidence="2" id="KW-0238">DNA-binding</keyword>
<name>A0A561SUM5_9PSEU</name>
<keyword evidence="1" id="KW-0805">Transcription regulation</keyword>
<sequence length="202" mass="22113">MVTPLQAQLAGGGARPSALDAFRRARRTFLEGRRVDMGALARELGVNRATLYRWVGSREQLLVEIVWSLGHRTFSALLADPATVQPGRSRSASVLDAWVHAVIQNPGMRAFVEHEGELALRLLTTRATDFQSRLLGVVHDVLAEDLASGRVQTEIPIEDLTYVVVRILESYVYLTLTTGEQPDADRAGRVLHALLPAVPANG</sequence>
<dbReference type="AlphaFoldDB" id="A0A561SUM5"/>
<comment type="caution">
    <text evidence="5">The sequence shown here is derived from an EMBL/GenBank/DDBJ whole genome shotgun (WGS) entry which is preliminary data.</text>
</comment>
<evidence type="ECO:0000313" key="5">
    <source>
        <dbReference type="EMBL" id="TWF78554.1"/>
    </source>
</evidence>
<dbReference type="InterPro" id="IPR041485">
    <property type="entry name" value="TetR_C_36"/>
</dbReference>
<organism evidence="5 6">
    <name type="scientific">Pseudonocardia hierapolitana</name>
    <dbReference type="NCBI Taxonomy" id="1128676"/>
    <lineage>
        <taxon>Bacteria</taxon>
        <taxon>Bacillati</taxon>
        <taxon>Actinomycetota</taxon>
        <taxon>Actinomycetes</taxon>
        <taxon>Pseudonocardiales</taxon>
        <taxon>Pseudonocardiaceae</taxon>
        <taxon>Pseudonocardia</taxon>
    </lineage>
</organism>
<keyword evidence="3" id="KW-0804">Transcription</keyword>
<dbReference type="Gene3D" id="1.10.357.10">
    <property type="entry name" value="Tetracycline Repressor, domain 2"/>
    <property type="match status" value="1"/>
</dbReference>
<dbReference type="Proteomes" id="UP000321261">
    <property type="component" value="Unassembled WGS sequence"/>
</dbReference>
<dbReference type="Pfam" id="PF18598">
    <property type="entry name" value="TetR_C_36"/>
    <property type="match status" value="1"/>
</dbReference>
<dbReference type="InterPro" id="IPR050109">
    <property type="entry name" value="HTH-type_TetR-like_transc_reg"/>
</dbReference>
<dbReference type="GO" id="GO:0000976">
    <property type="term" value="F:transcription cis-regulatory region binding"/>
    <property type="evidence" value="ECO:0007669"/>
    <property type="project" value="TreeGrafter"/>
</dbReference>
<dbReference type="InterPro" id="IPR009057">
    <property type="entry name" value="Homeodomain-like_sf"/>
</dbReference>
<gene>
    <name evidence="5" type="ORF">FHX44_114477</name>
</gene>
<dbReference type="SUPFAM" id="SSF46689">
    <property type="entry name" value="Homeodomain-like"/>
    <property type="match status" value="1"/>
</dbReference>
<dbReference type="Gene3D" id="1.10.10.60">
    <property type="entry name" value="Homeodomain-like"/>
    <property type="match status" value="1"/>
</dbReference>
<evidence type="ECO:0000256" key="1">
    <source>
        <dbReference type="ARBA" id="ARBA00023015"/>
    </source>
</evidence>
<reference evidence="5 6" key="1">
    <citation type="submission" date="2019-06" db="EMBL/GenBank/DDBJ databases">
        <title>Sequencing the genomes of 1000 actinobacteria strains.</title>
        <authorList>
            <person name="Klenk H.-P."/>
        </authorList>
    </citation>
    <scope>NUCLEOTIDE SEQUENCE [LARGE SCALE GENOMIC DNA]</scope>
    <source>
        <strain evidence="5 6">DSM 45671</strain>
    </source>
</reference>
<dbReference type="GO" id="GO:0003700">
    <property type="term" value="F:DNA-binding transcription factor activity"/>
    <property type="evidence" value="ECO:0007669"/>
    <property type="project" value="TreeGrafter"/>
</dbReference>
<dbReference type="PANTHER" id="PTHR30055:SF234">
    <property type="entry name" value="HTH-TYPE TRANSCRIPTIONAL REGULATOR BETI"/>
    <property type="match status" value="1"/>
</dbReference>
<evidence type="ECO:0000256" key="3">
    <source>
        <dbReference type="ARBA" id="ARBA00023163"/>
    </source>
</evidence>
<evidence type="ECO:0000259" key="4">
    <source>
        <dbReference type="Pfam" id="PF18598"/>
    </source>
</evidence>
<feature type="domain" description="QsdR TetR regulatory C-terminal" evidence="4">
    <location>
        <begin position="87"/>
        <end position="195"/>
    </location>
</feature>
<evidence type="ECO:0000313" key="6">
    <source>
        <dbReference type="Proteomes" id="UP000321261"/>
    </source>
</evidence>
<dbReference type="OrthoDB" id="158903at2"/>
<dbReference type="RefSeq" id="WP_147257544.1">
    <property type="nucleotide sequence ID" value="NZ_VIWU01000001.1"/>
</dbReference>
<dbReference type="PANTHER" id="PTHR30055">
    <property type="entry name" value="HTH-TYPE TRANSCRIPTIONAL REGULATOR RUTR"/>
    <property type="match status" value="1"/>
</dbReference>
<accession>A0A561SUM5</accession>
<evidence type="ECO:0000256" key="2">
    <source>
        <dbReference type="ARBA" id="ARBA00023125"/>
    </source>
</evidence>